<dbReference type="GO" id="GO:0003723">
    <property type="term" value="F:RNA binding"/>
    <property type="evidence" value="ECO:0007669"/>
    <property type="project" value="UniProtKB-KW"/>
</dbReference>
<comment type="similarity">
    <text evidence="1">Belongs to the NRAP family.</text>
</comment>
<evidence type="ECO:0000259" key="2">
    <source>
        <dbReference type="Pfam" id="PF17405"/>
    </source>
</evidence>
<evidence type="ECO:0000256" key="1">
    <source>
        <dbReference type="RuleBase" id="RU364032"/>
    </source>
</evidence>
<dbReference type="AlphaFoldDB" id="A0A2U1N319"/>
<protein>
    <submittedName>
        <fullName evidence="3">Nrap protein</fullName>
    </submittedName>
</protein>
<dbReference type="STRING" id="35608.A0A2U1N319"/>
<dbReference type="GO" id="GO:0032545">
    <property type="term" value="C:CURI complex"/>
    <property type="evidence" value="ECO:0007669"/>
    <property type="project" value="TreeGrafter"/>
</dbReference>
<dbReference type="InterPro" id="IPR035369">
    <property type="entry name" value="Nrap_D4"/>
</dbReference>
<dbReference type="PANTHER" id="PTHR17972">
    <property type="entry name" value="NUCLEOLAR RNA-ASSOCIATED PROTEIN"/>
    <property type="match status" value="1"/>
</dbReference>
<comment type="caution">
    <text evidence="3">The sequence shown here is derived from an EMBL/GenBank/DDBJ whole genome shotgun (WGS) entry which is preliminary data.</text>
</comment>
<keyword evidence="1" id="KW-0539">Nucleus</keyword>
<gene>
    <name evidence="3" type="ORF">CTI12_AA313700</name>
</gene>
<comment type="subcellular location">
    <subcellularLocation>
        <location evidence="1">Nucleus</location>
        <location evidence="1">Nucleolus</location>
    </subcellularLocation>
</comment>
<dbReference type="GO" id="GO:0006409">
    <property type="term" value="P:tRNA export from nucleus"/>
    <property type="evidence" value="ECO:0007669"/>
    <property type="project" value="TreeGrafter"/>
</dbReference>
<dbReference type="Pfam" id="PF17405">
    <property type="entry name" value="Nrap_D4"/>
    <property type="match status" value="1"/>
</dbReference>
<dbReference type="InterPro" id="IPR005554">
    <property type="entry name" value="NOL6/Upt22"/>
</dbReference>
<dbReference type="EMBL" id="PKPP01003741">
    <property type="protein sequence ID" value="PWA67901.1"/>
    <property type="molecule type" value="Genomic_DNA"/>
</dbReference>
<organism evidence="3 4">
    <name type="scientific">Artemisia annua</name>
    <name type="common">Sweet wormwood</name>
    <dbReference type="NCBI Taxonomy" id="35608"/>
    <lineage>
        <taxon>Eukaryota</taxon>
        <taxon>Viridiplantae</taxon>
        <taxon>Streptophyta</taxon>
        <taxon>Embryophyta</taxon>
        <taxon>Tracheophyta</taxon>
        <taxon>Spermatophyta</taxon>
        <taxon>Magnoliopsida</taxon>
        <taxon>eudicotyledons</taxon>
        <taxon>Gunneridae</taxon>
        <taxon>Pentapetalae</taxon>
        <taxon>asterids</taxon>
        <taxon>campanulids</taxon>
        <taxon>Asterales</taxon>
        <taxon>Asteraceae</taxon>
        <taxon>Asteroideae</taxon>
        <taxon>Anthemideae</taxon>
        <taxon>Artemisiinae</taxon>
        <taxon>Artemisia</taxon>
    </lineage>
</organism>
<reference evidence="3 4" key="1">
    <citation type="journal article" date="2018" name="Mol. Plant">
        <title>The genome of Artemisia annua provides insight into the evolution of Asteraceae family and artemisinin biosynthesis.</title>
        <authorList>
            <person name="Shen Q."/>
            <person name="Zhang L."/>
            <person name="Liao Z."/>
            <person name="Wang S."/>
            <person name="Yan T."/>
            <person name="Shi P."/>
            <person name="Liu M."/>
            <person name="Fu X."/>
            <person name="Pan Q."/>
            <person name="Wang Y."/>
            <person name="Lv Z."/>
            <person name="Lu X."/>
            <person name="Zhang F."/>
            <person name="Jiang W."/>
            <person name="Ma Y."/>
            <person name="Chen M."/>
            <person name="Hao X."/>
            <person name="Li L."/>
            <person name="Tang Y."/>
            <person name="Lv G."/>
            <person name="Zhou Y."/>
            <person name="Sun X."/>
            <person name="Brodelius P.E."/>
            <person name="Rose J.K.C."/>
            <person name="Tang K."/>
        </authorList>
    </citation>
    <scope>NUCLEOTIDE SEQUENCE [LARGE SCALE GENOMIC DNA]</scope>
    <source>
        <strain evidence="4">cv. Huhao1</strain>
        <tissue evidence="3">Leaf</tissue>
    </source>
</reference>
<dbReference type="OrthoDB" id="10251401at2759"/>
<dbReference type="GO" id="GO:0006364">
    <property type="term" value="P:rRNA processing"/>
    <property type="evidence" value="ECO:0007669"/>
    <property type="project" value="TreeGrafter"/>
</dbReference>
<dbReference type="Proteomes" id="UP000245207">
    <property type="component" value="Unassembled WGS sequence"/>
</dbReference>
<dbReference type="GO" id="GO:0032040">
    <property type="term" value="C:small-subunit processome"/>
    <property type="evidence" value="ECO:0007669"/>
    <property type="project" value="TreeGrafter"/>
</dbReference>
<accession>A0A2U1N319</accession>
<evidence type="ECO:0000313" key="4">
    <source>
        <dbReference type="Proteomes" id="UP000245207"/>
    </source>
</evidence>
<keyword evidence="1" id="KW-0694">RNA-binding</keyword>
<name>A0A2U1N319_ARTAN</name>
<dbReference type="PANTHER" id="PTHR17972:SF0">
    <property type="entry name" value="NUCLEOLAR PROTEIN 6"/>
    <property type="match status" value="1"/>
</dbReference>
<proteinExistence type="inferred from homology"/>
<feature type="domain" description="Nrap protein" evidence="2">
    <location>
        <begin position="26"/>
        <end position="106"/>
    </location>
</feature>
<dbReference type="GO" id="GO:0034456">
    <property type="term" value="C:UTP-C complex"/>
    <property type="evidence" value="ECO:0007669"/>
    <property type="project" value="TreeGrafter"/>
</dbReference>
<evidence type="ECO:0000313" key="3">
    <source>
        <dbReference type="EMBL" id="PWA67901.1"/>
    </source>
</evidence>
<sequence length="107" mass="12282">MDNDHSRKKHKEVFVFSIQILENIINNEEYGSLLESFNTLSKGLHNLRDVPLGISSVQPLDSAFWHTSVFPPNLIRWQMLEGSGHWPMDDMAIEKTKAAFLLRIGEC</sequence>
<keyword evidence="4" id="KW-1185">Reference proteome</keyword>